<evidence type="ECO:0000313" key="3">
    <source>
        <dbReference type="Proteomes" id="UP000267096"/>
    </source>
</evidence>
<feature type="compositionally biased region" description="Basic and acidic residues" evidence="1">
    <location>
        <begin position="19"/>
        <end position="77"/>
    </location>
</feature>
<dbReference type="Proteomes" id="UP000267096">
    <property type="component" value="Unassembled WGS sequence"/>
</dbReference>
<keyword evidence="3" id="KW-1185">Reference proteome</keyword>
<feature type="compositionally biased region" description="Polar residues" evidence="1">
    <location>
        <begin position="1"/>
        <end position="10"/>
    </location>
</feature>
<dbReference type="EMBL" id="UYRR01038965">
    <property type="protein sequence ID" value="VDK75078.1"/>
    <property type="molecule type" value="Genomic_DNA"/>
</dbReference>
<feature type="region of interest" description="Disordered" evidence="1">
    <location>
        <begin position="1"/>
        <end position="112"/>
    </location>
</feature>
<dbReference type="WBParaSite" id="ASIM_0002083401-mRNA-1">
    <property type="protein sequence ID" value="ASIM_0002083401-mRNA-1"/>
    <property type="gene ID" value="ASIM_0002083401"/>
</dbReference>
<reference evidence="4" key="1">
    <citation type="submission" date="2017-02" db="UniProtKB">
        <authorList>
            <consortium name="WormBaseParasite"/>
        </authorList>
    </citation>
    <scope>IDENTIFICATION</scope>
</reference>
<evidence type="ECO:0000313" key="2">
    <source>
        <dbReference type="EMBL" id="VDK75078.1"/>
    </source>
</evidence>
<sequence length="136" mass="15493">MSDTTPVTPYTPNPRRKSRGEEHMDALETAMDTRESHADMFESHNEPRSERRGSRSIVRDDARHVYNESTEMHENRLPETSCPFARIRTNSVRDTRRHSRVPRQNAADSQVSDDLNEAVNSCIIGSLPVVNGSYIP</sequence>
<gene>
    <name evidence="2" type="ORF">ASIM_LOCUS20212</name>
</gene>
<dbReference type="AlphaFoldDB" id="A0A0M3KIL5"/>
<reference evidence="2 3" key="2">
    <citation type="submission" date="2018-11" db="EMBL/GenBank/DDBJ databases">
        <authorList>
            <consortium name="Pathogen Informatics"/>
        </authorList>
    </citation>
    <scope>NUCLEOTIDE SEQUENCE [LARGE SCALE GENOMIC DNA]</scope>
</reference>
<organism evidence="4">
    <name type="scientific">Anisakis simplex</name>
    <name type="common">Herring worm</name>
    <dbReference type="NCBI Taxonomy" id="6269"/>
    <lineage>
        <taxon>Eukaryota</taxon>
        <taxon>Metazoa</taxon>
        <taxon>Ecdysozoa</taxon>
        <taxon>Nematoda</taxon>
        <taxon>Chromadorea</taxon>
        <taxon>Rhabditida</taxon>
        <taxon>Spirurina</taxon>
        <taxon>Ascaridomorpha</taxon>
        <taxon>Ascaridoidea</taxon>
        <taxon>Anisakidae</taxon>
        <taxon>Anisakis</taxon>
        <taxon>Anisakis simplex complex</taxon>
    </lineage>
</organism>
<name>A0A0M3KIL5_ANISI</name>
<protein>
    <submittedName>
        <fullName evidence="2 4">Uncharacterized protein</fullName>
    </submittedName>
</protein>
<accession>A0A0M3KIL5</accession>
<proteinExistence type="predicted"/>
<evidence type="ECO:0000313" key="4">
    <source>
        <dbReference type="WBParaSite" id="ASIM_0002083401-mRNA-1"/>
    </source>
</evidence>
<evidence type="ECO:0000256" key="1">
    <source>
        <dbReference type="SAM" id="MobiDB-lite"/>
    </source>
</evidence>